<proteinExistence type="predicted"/>
<evidence type="ECO:0000313" key="4">
    <source>
        <dbReference type="Proteomes" id="UP000199251"/>
    </source>
</evidence>
<dbReference type="AlphaFoldDB" id="A0A0E3WDW4"/>
<feature type="domain" description="DUF4232" evidence="2">
    <location>
        <begin position="53"/>
        <end position="184"/>
    </location>
</feature>
<evidence type="ECO:0000259" key="2">
    <source>
        <dbReference type="Pfam" id="PF14016"/>
    </source>
</evidence>
<dbReference type="STRING" id="141349.BN1232_05424"/>
<name>A0A0E3WDW4_MYCLN</name>
<evidence type="ECO:0000256" key="1">
    <source>
        <dbReference type="SAM" id="SignalP"/>
    </source>
</evidence>
<dbReference type="Pfam" id="PF14016">
    <property type="entry name" value="DUF4232"/>
    <property type="match status" value="1"/>
</dbReference>
<sequence length="189" mass="19196">MSYRIITVVWESRGPRARCLLLSIAATATSYAVAGVLGPHASALPVGDEAVPCRSDQVDVAASPTQAAVGHRSVTLTFSLAGGAQACTLTGYPAVETGDDGPDIHATPTLRGYMGGLPSDVDVPPTVTLSLAAQGQAIVEGVAIDGLGNPCPNHTALRVNPPNTIGVVTVPATIDACELQVHPVTALQQ</sequence>
<dbReference type="InterPro" id="IPR025326">
    <property type="entry name" value="DUF4232"/>
</dbReference>
<dbReference type="Proteomes" id="UP000199251">
    <property type="component" value="Unassembled WGS sequence"/>
</dbReference>
<feature type="chain" id="PRO_5038333665" description="DUF4232 domain-containing protein" evidence="1">
    <location>
        <begin position="35"/>
        <end position="189"/>
    </location>
</feature>
<evidence type="ECO:0000313" key="3">
    <source>
        <dbReference type="EMBL" id="CQD21921.1"/>
    </source>
</evidence>
<dbReference type="EMBL" id="CTEE01000001">
    <property type="protein sequence ID" value="CQD21921.1"/>
    <property type="molecule type" value="Genomic_DNA"/>
</dbReference>
<protein>
    <recommendedName>
        <fullName evidence="2">DUF4232 domain-containing protein</fullName>
    </recommendedName>
</protein>
<accession>A0A0E3WDW4</accession>
<reference evidence="3 4" key="1">
    <citation type="submission" date="2015-03" db="EMBL/GenBank/DDBJ databases">
        <authorList>
            <person name="Urmite Genomes"/>
        </authorList>
    </citation>
    <scope>NUCLEOTIDE SEQUENCE [LARGE SCALE GENOMIC DNA]</scope>
    <source>
        <strain evidence="3 4">CSUR P1491</strain>
    </source>
</reference>
<organism evidence="3 4">
    <name type="scientific">Mycobacterium lentiflavum</name>
    <dbReference type="NCBI Taxonomy" id="141349"/>
    <lineage>
        <taxon>Bacteria</taxon>
        <taxon>Bacillati</taxon>
        <taxon>Actinomycetota</taxon>
        <taxon>Actinomycetes</taxon>
        <taxon>Mycobacteriales</taxon>
        <taxon>Mycobacteriaceae</taxon>
        <taxon>Mycobacterium</taxon>
        <taxon>Mycobacterium simiae complex</taxon>
    </lineage>
</organism>
<keyword evidence="1" id="KW-0732">Signal</keyword>
<gene>
    <name evidence="3" type="ORF">BN1232_05424</name>
</gene>
<feature type="signal peptide" evidence="1">
    <location>
        <begin position="1"/>
        <end position="34"/>
    </location>
</feature>